<sequence length="712" mass="76504">MRIGFFIVMFLAFGCVKDEGNITKPNFGSGETSGSSGGSTTGNASTGTEDPLATYAWHLENRGQSSFSGSGGKAGEDIKVKTVHSSLNIKGKNVRIAVSDTGVDIDHADLSGNTLSTEHRNYVFTQPSRWAGASPYPSDGEAHGTATSGLIAAIGWNGIGSRGIAPSAKFAGFRYIFEYSSSETDASMLARELDQMSGSFDVFNYSYGYSGTDFINVDPKIFTQLEYGATTQRSGKGSIYVQSAGNSYTDYYDLCSGPAISCEMKVSGNSNSSEDQASPHKILVGAVNALGLSSSYSTPGSGLWVSAPGGEFGIDEPAMITTDIAGCSSGDSYRNYNYSYFNFGSHALNPYCDYTSLFNGTSSAAPVVSGVVALMLEANPNLNWREIKHILALTSDPIDYDPLNNSIAHPWGFNLLNYVYDYKWTRNAAGFYFSNWYGFGRVNALRAVQTAQAFATNSLGTYEKTLNTVPNPDQWYYDSGAINLAIPDEDANGVEDRIWVGHNFLIEAIQIQITTNHTWPGDLAVHLVSPSGTESRLLNTNSNIYSLGLNANTLLLSNAFYGERSLGYWRIKIVDGSSAITTKDDGTITGTGSLLNWKILVHGHQSSSDLLKPYPVTMLSMPSGSTSATTSPVFSFADTISKSNLNRYEVAVGTTPGGSDTKAWYSIGTANTTLQVTGLTLEDAKTYYLSVRAVSNQGYSSTVQVKSWVPDY</sequence>
<dbReference type="KEGG" id="psti:SOO65_15870"/>
<dbReference type="InterPro" id="IPR034182">
    <property type="entry name" value="Kexin/furin"/>
</dbReference>
<feature type="domain" description="P/Homo B" evidence="10">
    <location>
        <begin position="468"/>
        <end position="607"/>
    </location>
</feature>
<dbReference type="PROSITE" id="PS51257">
    <property type="entry name" value="PROKAR_LIPOPROTEIN"/>
    <property type="match status" value="1"/>
</dbReference>
<keyword evidence="4 8" id="KW-0378">Hydrolase</keyword>
<evidence type="ECO:0000256" key="4">
    <source>
        <dbReference type="ARBA" id="ARBA00022801"/>
    </source>
</evidence>
<gene>
    <name evidence="11" type="ORF">SOO65_15870</name>
</gene>
<keyword evidence="3" id="KW-0732">Signal</keyword>
<reference evidence="11 12" key="1">
    <citation type="submission" date="2023-11" db="EMBL/GenBank/DDBJ databases">
        <title>Peredibacter starrii A3.12.</title>
        <authorList>
            <person name="Mitchell R.J."/>
        </authorList>
    </citation>
    <scope>NUCLEOTIDE SEQUENCE [LARGE SCALE GENOMIC DNA]</scope>
    <source>
        <strain evidence="11 12">A3.12</strain>
    </source>
</reference>
<dbReference type="InterPro" id="IPR015500">
    <property type="entry name" value="Peptidase_S8_subtilisin-rel"/>
</dbReference>
<dbReference type="Gene3D" id="3.40.50.200">
    <property type="entry name" value="Peptidase S8/S53 domain"/>
    <property type="match status" value="1"/>
</dbReference>
<dbReference type="Gene3D" id="2.60.40.10">
    <property type="entry name" value="Immunoglobulins"/>
    <property type="match status" value="1"/>
</dbReference>
<accession>A0AAX4HLY3</accession>
<feature type="region of interest" description="Disordered" evidence="9">
    <location>
        <begin position="26"/>
        <end position="49"/>
    </location>
</feature>
<feature type="active site" description="Charge relay system" evidence="7 8">
    <location>
        <position position="143"/>
    </location>
</feature>
<dbReference type="PANTHER" id="PTHR42884:SF14">
    <property type="entry name" value="NEUROENDOCRINE CONVERTASE 1"/>
    <property type="match status" value="1"/>
</dbReference>
<evidence type="ECO:0000256" key="3">
    <source>
        <dbReference type="ARBA" id="ARBA00022729"/>
    </source>
</evidence>
<evidence type="ECO:0000256" key="9">
    <source>
        <dbReference type="SAM" id="MobiDB-lite"/>
    </source>
</evidence>
<evidence type="ECO:0000256" key="7">
    <source>
        <dbReference type="PIRSR" id="PIRSR615500-1"/>
    </source>
</evidence>
<protein>
    <submittedName>
        <fullName evidence="11">S8 family serine peptidase</fullName>
    </submittedName>
</protein>
<dbReference type="InterPro" id="IPR000209">
    <property type="entry name" value="Peptidase_S8/S53_dom"/>
</dbReference>
<dbReference type="InterPro" id="IPR036852">
    <property type="entry name" value="Peptidase_S8/S53_dom_sf"/>
</dbReference>
<dbReference type="Pfam" id="PF00082">
    <property type="entry name" value="Peptidase_S8"/>
    <property type="match status" value="1"/>
</dbReference>
<dbReference type="Proteomes" id="UP001324634">
    <property type="component" value="Chromosome"/>
</dbReference>
<evidence type="ECO:0000256" key="6">
    <source>
        <dbReference type="ARBA" id="ARBA00022837"/>
    </source>
</evidence>
<dbReference type="GO" id="GO:0004252">
    <property type="term" value="F:serine-type endopeptidase activity"/>
    <property type="evidence" value="ECO:0007669"/>
    <property type="project" value="UniProtKB-UniRule"/>
</dbReference>
<dbReference type="GO" id="GO:0016020">
    <property type="term" value="C:membrane"/>
    <property type="evidence" value="ECO:0007669"/>
    <property type="project" value="TreeGrafter"/>
</dbReference>
<dbReference type="RefSeq" id="WP_321392461.1">
    <property type="nucleotide sequence ID" value="NZ_CP139487.1"/>
</dbReference>
<dbReference type="PANTHER" id="PTHR42884">
    <property type="entry name" value="PROPROTEIN CONVERTASE SUBTILISIN/KEXIN-RELATED"/>
    <property type="match status" value="1"/>
</dbReference>
<evidence type="ECO:0000256" key="5">
    <source>
        <dbReference type="ARBA" id="ARBA00022825"/>
    </source>
</evidence>
<dbReference type="EMBL" id="CP139487">
    <property type="protein sequence ID" value="WPU64172.1"/>
    <property type="molecule type" value="Genomic_DNA"/>
</dbReference>
<dbReference type="PROSITE" id="PS51829">
    <property type="entry name" value="P_HOMO_B"/>
    <property type="match status" value="1"/>
</dbReference>
<evidence type="ECO:0000313" key="11">
    <source>
        <dbReference type="EMBL" id="WPU64172.1"/>
    </source>
</evidence>
<organism evidence="11 12">
    <name type="scientific">Peredibacter starrii</name>
    <dbReference type="NCBI Taxonomy" id="28202"/>
    <lineage>
        <taxon>Bacteria</taxon>
        <taxon>Pseudomonadati</taxon>
        <taxon>Bdellovibrionota</taxon>
        <taxon>Bacteriovoracia</taxon>
        <taxon>Bacteriovoracales</taxon>
        <taxon>Bacteriovoracaceae</taxon>
        <taxon>Peredibacter</taxon>
    </lineage>
</organism>
<feature type="active site" description="Charge relay system" evidence="7 8">
    <location>
        <position position="362"/>
    </location>
</feature>
<feature type="active site" description="Charge relay system" evidence="7 8">
    <location>
        <position position="100"/>
    </location>
</feature>
<dbReference type="InterPro" id="IPR008979">
    <property type="entry name" value="Galactose-bd-like_sf"/>
</dbReference>
<dbReference type="PRINTS" id="PR00723">
    <property type="entry name" value="SUBTILISIN"/>
</dbReference>
<dbReference type="Gene3D" id="2.60.120.260">
    <property type="entry name" value="Galactose-binding domain-like"/>
    <property type="match status" value="1"/>
</dbReference>
<dbReference type="GO" id="GO:0016485">
    <property type="term" value="P:protein processing"/>
    <property type="evidence" value="ECO:0007669"/>
    <property type="project" value="TreeGrafter"/>
</dbReference>
<comment type="similarity">
    <text evidence="1">Belongs to the peptidase S8 family. Furin subfamily.</text>
</comment>
<dbReference type="Pfam" id="PF01483">
    <property type="entry name" value="P_proprotein"/>
    <property type="match status" value="1"/>
</dbReference>
<evidence type="ECO:0000259" key="10">
    <source>
        <dbReference type="PROSITE" id="PS51829"/>
    </source>
</evidence>
<name>A0AAX4HLY3_9BACT</name>
<dbReference type="InterPro" id="IPR013783">
    <property type="entry name" value="Ig-like_fold"/>
</dbReference>
<dbReference type="AlphaFoldDB" id="A0AAX4HLY3"/>
<dbReference type="PROSITE" id="PS00138">
    <property type="entry name" value="SUBTILASE_SER"/>
    <property type="match status" value="1"/>
</dbReference>
<evidence type="ECO:0000256" key="1">
    <source>
        <dbReference type="ARBA" id="ARBA00005325"/>
    </source>
</evidence>
<keyword evidence="6" id="KW-0106">Calcium</keyword>
<dbReference type="InterPro" id="IPR002884">
    <property type="entry name" value="P_dom"/>
</dbReference>
<keyword evidence="12" id="KW-1185">Reference proteome</keyword>
<dbReference type="CDD" id="cd04059">
    <property type="entry name" value="Peptidases_S8_Protein_convertases_Kexins_Furin-like"/>
    <property type="match status" value="1"/>
</dbReference>
<proteinExistence type="inferred from homology"/>
<dbReference type="InterPro" id="IPR023828">
    <property type="entry name" value="Peptidase_S8_Ser-AS"/>
</dbReference>
<evidence type="ECO:0000313" key="12">
    <source>
        <dbReference type="Proteomes" id="UP001324634"/>
    </source>
</evidence>
<dbReference type="SUPFAM" id="SSF52743">
    <property type="entry name" value="Subtilisin-like"/>
    <property type="match status" value="1"/>
</dbReference>
<dbReference type="PROSITE" id="PS51892">
    <property type="entry name" value="SUBTILASE"/>
    <property type="match status" value="1"/>
</dbReference>
<keyword evidence="5 8" id="KW-0720">Serine protease</keyword>
<evidence type="ECO:0000256" key="8">
    <source>
        <dbReference type="PROSITE-ProRule" id="PRU01240"/>
    </source>
</evidence>
<dbReference type="SUPFAM" id="SSF49785">
    <property type="entry name" value="Galactose-binding domain-like"/>
    <property type="match status" value="1"/>
</dbReference>
<evidence type="ECO:0000256" key="2">
    <source>
        <dbReference type="ARBA" id="ARBA00022670"/>
    </source>
</evidence>
<dbReference type="GO" id="GO:0005737">
    <property type="term" value="C:cytoplasm"/>
    <property type="evidence" value="ECO:0007669"/>
    <property type="project" value="UniProtKB-ARBA"/>
</dbReference>
<keyword evidence="2 8" id="KW-0645">Protease</keyword>
<dbReference type="GO" id="GO:0012505">
    <property type="term" value="C:endomembrane system"/>
    <property type="evidence" value="ECO:0007669"/>
    <property type="project" value="UniProtKB-ARBA"/>
</dbReference>